<comment type="function">
    <text evidence="4">A flexible structure which links the flagellar filament to the drive apparatus in the basal body.</text>
</comment>
<organism evidence="8 9">
    <name type="scientific">Anaeromicropila populeti</name>
    <dbReference type="NCBI Taxonomy" id="37658"/>
    <lineage>
        <taxon>Bacteria</taxon>
        <taxon>Bacillati</taxon>
        <taxon>Bacillota</taxon>
        <taxon>Clostridia</taxon>
        <taxon>Lachnospirales</taxon>
        <taxon>Lachnospiraceae</taxon>
        <taxon>Anaeromicropila</taxon>
    </lineage>
</organism>
<evidence type="ECO:0000259" key="6">
    <source>
        <dbReference type="Pfam" id="PF06429"/>
    </source>
</evidence>
<evidence type="ECO:0000259" key="5">
    <source>
        <dbReference type="Pfam" id="PF00460"/>
    </source>
</evidence>
<dbReference type="InterPro" id="IPR037925">
    <property type="entry name" value="FlgE/F/G-like"/>
</dbReference>
<dbReference type="InterPro" id="IPR020013">
    <property type="entry name" value="Flagellar_FlgE/F/G"/>
</dbReference>
<sequence>MMRSLFSGVSGLKVHQTKMDVIGNNISNVNTVGFKASTVTFSDILYQTTQSASGPNETTGAAGKNAMQIGLGASIAGITTNASVSGGSQRTDNPFDVMINGDGFFVVKSGGTNYFTKAGAFQVDAAGTLCTSSGAVVMGWLPNEEQTGIDVGTVEELQIMSPDNLTAEPEATTEAKITGNIDKNDEQLVSTDGKPVQIKFYDNLGNTYTAQFSIKQSATNTSQYSVDLTDIVDKDNNSIFLVESTNASTGVVTTALNANLAGVTLGGITYTASYSAGELTFTHSSSNTLSFNPGTGEFASVGGTTATSADKKLALAINAGSGAGAAAAVAPFDAFNIDFSTITMYAASGTCSLEGSKGDLTGAGTGRKAGEMTGISIDAAGKIYGSYSNGTDRILGQIALATFANPSGLEAVGNNMFAETQNSGEFDGIGVDPSSQGNSLTTGVLEMSNVDLSQEFTTMITTQRGFQANSRIITTSDTMLEELINLKR</sequence>
<dbReference type="Proteomes" id="UP000199659">
    <property type="component" value="Unassembled WGS sequence"/>
</dbReference>
<dbReference type="GO" id="GO:0009425">
    <property type="term" value="C:bacterial-type flagellum basal body"/>
    <property type="evidence" value="ECO:0007669"/>
    <property type="project" value="UniProtKB-SubCell"/>
</dbReference>
<keyword evidence="8" id="KW-0282">Flagellum</keyword>
<dbReference type="SUPFAM" id="SSF117143">
    <property type="entry name" value="Flagellar hook protein flgE"/>
    <property type="match status" value="1"/>
</dbReference>
<name>A0A1I6KXA6_9FIRM</name>
<dbReference type="Pfam" id="PF06429">
    <property type="entry name" value="Flg_bbr_C"/>
    <property type="match status" value="1"/>
</dbReference>
<dbReference type="GO" id="GO:0005829">
    <property type="term" value="C:cytosol"/>
    <property type="evidence" value="ECO:0007669"/>
    <property type="project" value="TreeGrafter"/>
</dbReference>
<evidence type="ECO:0000256" key="3">
    <source>
        <dbReference type="ARBA" id="ARBA00023143"/>
    </source>
</evidence>
<dbReference type="GO" id="GO:0009424">
    <property type="term" value="C:bacterial-type flagellum hook"/>
    <property type="evidence" value="ECO:0007669"/>
    <property type="project" value="TreeGrafter"/>
</dbReference>
<evidence type="ECO:0000313" key="8">
    <source>
        <dbReference type="EMBL" id="SFR95859.1"/>
    </source>
</evidence>
<dbReference type="InterPro" id="IPR053967">
    <property type="entry name" value="LlgE_F_G-like_D1"/>
</dbReference>
<proteinExistence type="inferred from homology"/>
<dbReference type="InterPro" id="IPR001444">
    <property type="entry name" value="Flag_bb_rod_N"/>
</dbReference>
<evidence type="ECO:0000259" key="7">
    <source>
        <dbReference type="Pfam" id="PF22692"/>
    </source>
</evidence>
<dbReference type="Pfam" id="PF22692">
    <property type="entry name" value="LlgE_F_G_D1"/>
    <property type="match status" value="1"/>
</dbReference>
<gene>
    <name evidence="8" type="ORF">SAMN05661086_02831</name>
</gene>
<keyword evidence="8" id="KW-0969">Cilium</keyword>
<comment type="subcellular location">
    <subcellularLocation>
        <location evidence="1 4">Bacterial flagellum basal body</location>
    </subcellularLocation>
</comment>
<feature type="domain" description="Flagellar basal body rod protein N-terminal" evidence="5">
    <location>
        <begin position="8"/>
        <end position="35"/>
    </location>
</feature>
<evidence type="ECO:0000256" key="1">
    <source>
        <dbReference type="ARBA" id="ARBA00004117"/>
    </source>
</evidence>
<dbReference type="PROSITE" id="PS00588">
    <property type="entry name" value="FLAGELLA_BB_ROD"/>
    <property type="match status" value="1"/>
</dbReference>
<dbReference type="STRING" id="37658.SAMN05661086_02831"/>
<feature type="domain" description="Flagellar basal-body/hook protein C-terminal" evidence="6">
    <location>
        <begin position="442"/>
        <end position="486"/>
    </location>
</feature>
<dbReference type="GO" id="GO:0071978">
    <property type="term" value="P:bacterial-type flagellum-dependent swarming motility"/>
    <property type="evidence" value="ECO:0007669"/>
    <property type="project" value="TreeGrafter"/>
</dbReference>
<dbReference type="PANTHER" id="PTHR30435">
    <property type="entry name" value="FLAGELLAR PROTEIN"/>
    <property type="match status" value="1"/>
</dbReference>
<evidence type="ECO:0000256" key="2">
    <source>
        <dbReference type="ARBA" id="ARBA00009677"/>
    </source>
</evidence>
<dbReference type="EMBL" id="FOYZ01000011">
    <property type="protein sequence ID" value="SFR95859.1"/>
    <property type="molecule type" value="Genomic_DNA"/>
</dbReference>
<keyword evidence="8" id="KW-0966">Cell projection</keyword>
<accession>A0A1I6KXA6</accession>
<keyword evidence="3 4" id="KW-0975">Bacterial flagellum</keyword>
<comment type="similarity">
    <text evidence="2 4">Belongs to the flagella basal body rod proteins family.</text>
</comment>
<reference evidence="8 9" key="1">
    <citation type="submission" date="2016-10" db="EMBL/GenBank/DDBJ databases">
        <authorList>
            <person name="de Groot N.N."/>
        </authorList>
    </citation>
    <scope>NUCLEOTIDE SEQUENCE [LARGE SCALE GENOMIC DNA]</scope>
    <source>
        <strain evidence="8 9">743A</strain>
    </source>
</reference>
<evidence type="ECO:0000313" key="9">
    <source>
        <dbReference type="Proteomes" id="UP000199659"/>
    </source>
</evidence>
<dbReference type="InterPro" id="IPR010930">
    <property type="entry name" value="Flg_bb/hook_C_dom"/>
</dbReference>
<dbReference type="RefSeq" id="WP_092561935.1">
    <property type="nucleotide sequence ID" value="NZ_FOYZ01000011.1"/>
</dbReference>
<dbReference type="Pfam" id="PF00460">
    <property type="entry name" value="Flg_bb_rod"/>
    <property type="match status" value="1"/>
</dbReference>
<dbReference type="PANTHER" id="PTHR30435:SF1">
    <property type="entry name" value="FLAGELLAR HOOK PROTEIN FLGE"/>
    <property type="match status" value="1"/>
</dbReference>
<keyword evidence="9" id="KW-1185">Reference proteome</keyword>
<evidence type="ECO:0000256" key="4">
    <source>
        <dbReference type="RuleBase" id="RU362116"/>
    </source>
</evidence>
<feature type="domain" description="Flagellar hook protein FlgE/F/G-like D1" evidence="7">
    <location>
        <begin position="98"/>
        <end position="158"/>
    </location>
</feature>
<dbReference type="NCBIfam" id="TIGR03506">
    <property type="entry name" value="FlgEFG_subfam"/>
    <property type="match status" value="1"/>
</dbReference>
<dbReference type="AlphaFoldDB" id="A0A1I6KXA6"/>
<dbReference type="OrthoDB" id="9804559at2"/>
<dbReference type="InterPro" id="IPR019776">
    <property type="entry name" value="Flagellar_basal_body_rod_CS"/>
</dbReference>
<protein>
    <recommendedName>
        <fullName evidence="4">Flagellar hook protein FlgE</fullName>
    </recommendedName>
</protein>